<evidence type="ECO:0000313" key="3">
    <source>
        <dbReference type="Proteomes" id="UP001228905"/>
    </source>
</evidence>
<dbReference type="RefSeq" id="WP_307344591.1">
    <property type="nucleotide sequence ID" value="NZ_JAUSVS010000001.1"/>
</dbReference>
<gene>
    <name evidence="2" type="ORF">QO010_000100</name>
</gene>
<protein>
    <submittedName>
        <fullName evidence="2">Uncharacterized protein</fullName>
    </submittedName>
</protein>
<feature type="chain" id="PRO_5047100128" evidence="1">
    <location>
        <begin position="23"/>
        <end position="222"/>
    </location>
</feature>
<organism evidence="2 3">
    <name type="scientific">Caulobacter ginsengisoli</name>
    <dbReference type="NCBI Taxonomy" id="400775"/>
    <lineage>
        <taxon>Bacteria</taxon>
        <taxon>Pseudomonadati</taxon>
        <taxon>Pseudomonadota</taxon>
        <taxon>Alphaproteobacteria</taxon>
        <taxon>Caulobacterales</taxon>
        <taxon>Caulobacteraceae</taxon>
        <taxon>Caulobacter</taxon>
    </lineage>
</organism>
<sequence>MRVLRSLAAMAAVALLYGPALAADAPPPPPDPQKVAEARAAADAAITRLGLGDQFENASDGELARVRHKASGLTCDVGDDPASFLIVVAPSQPAGDDVSCSFAAIGQTTLRAVRYAKTPTVKQALATAIEGLSGDVERVQLYKGPSISAMSDLTKKLQIGTLRLTGIQKGKPVFVRLSAMVIGDWVYVQKIVAPDDMATAADLLGEIEMVLQVAELMKPEAK</sequence>
<comment type="caution">
    <text evidence="2">The sequence shown here is derived from an EMBL/GenBank/DDBJ whole genome shotgun (WGS) entry which is preliminary data.</text>
</comment>
<keyword evidence="3" id="KW-1185">Reference proteome</keyword>
<reference evidence="2 3" key="1">
    <citation type="submission" date="2023-07" db="EMBL/GenBank/DDBJ databases">
        <title>Genomic Encyclopedia of Type Strains, Phase IV (KMG-IV): sequencing the most valuable type-strain genomes for metagenomic binning, comparative biology and taxonomic classification.</title>
        <authorList>
            <person name="Goeker M."/>
        </authorList>
    </citation>
    <scope>NUCLEOTIDE SEQUENCE [LARGE SCALE GENOMIC DNA]</scope>
    <source>
        <strain evidence="2 3">DSM 18695</strain>
    </source>
</reference>
<feature type="signal peptide" evidence="1">
    <location>
        <begin position="1"/>
        <end position="22"/>
    </location>
</feature>
<accession>A0ABU0IK39</accession>
<dbReference type="Proteomes" id="UP001228905">
    <property type="component" value="Unassembled WGS sequence"/>
</dbReference>
<dbReference type="EMBL" id="JAUSVS010000001">
    <property type="protein sequence ID" value="MDQ0462352.1"/>
    <property type="molecule type" value="Genomic_DNA"/>
</dbReference>
<keyword evidence="1" id="KW-0732">Signal</keyword>
<evidence type="ECO:0000313" key="2">
    <source>
        <dbReference type="EMBL" id="MDQ0462352.1"/>
    </source>
</evidence>
<name>A0ABU0IK39_9CAUL</name>
<proteinExistence type="predicted"/>
<evidence type="ECO:0000256" key="1">
    <source>
        <dbReference type="SAM" id="SignalP"/>
    </source>
</evidence>